<sequence>MITKEQQHTLKEELYTRKKQIIEQNEKSEDYESTELSNYDNHPADNATDLFEREKDLALEEHTQKELDDINEALQAMEEGTYGVCAVGGEDIPFERLEAMPTALTCVEHADEYNNQNQRPSEESVISPSSDHPYRGEDEEVRDYENSFDEAARYGTSETPSDMANGEESYDDLYEEDYEDEDVANEMDGKHRKILPDDE</sequence>
<proteinExistence type="predicted"/>
<keyword evidence="8" id="KW-1185">Reference proteome</keyword>
<feature type="compositionally biased region" description="Polar residues" evidence="5">
    <location>
        <begin position="113"/>
        <end position="130"/>
    </location>
</feature>
<organism evidence="7 8">
    <name type="scientific">Jeotgalibacillus malaysiensis</name>
    <dbReference type="NCBI Taxonomy" id="1508404"/>
    <lineage>
        <taxon>Bacteria</taxon>
        <taxon>Bacillati</taxon>
        <taxon>Bacillota</taxon>
        <taxon>Bacilli</taxon>
        <taxon>Bacillales</taxon>
        <taxon>Caryophanaceae</taxon>
        <taxon>Jeotgalibacillus</taxon>
    </lineage>
</organism>
<evidence type="ECO:0000256" key="5">
    <source>
        <dbReference type="SAM" id="MobiDB-lite"/>
    </source>
</evidence>
<dbReference type="PROSITE" id="PS51128">
    <property type="entry name" value="ZF_DKSA_2"/>
    <property type="match status" value="1"/>
</dbReference>
<dbReference type="PANTHER" id="PTHR33823">
    <property type="entry name" value="RNA POLYMERASE-BINDING TRANSCRIPTION FACTOR DKSA-RELATED"/>
    <property type="match status" value="1"/>
</dbReference>
<dbReference type="Proteomes" id="UP000031449">
    <property type="component" value="Chromosome"/>
</dbReference>
<name>A0A0B5AP31_9BACL</name>
<feature type="domain" description="Zinc finger DksA/TraR C4-type" evidence="6">
    <location>
        <begin position="80"/>
        <end position="108"/>
    </location>
</feature>
<evidence type="ECO:0000313" key="8">
    <source>
        <dbReference type="Proteomes" id="UP000031449"/>
    </source>
</evidence>
<reference evidence="7 8" key="1">
    <citation type="submission" date="2014-08" db="EMBL/GenBank/DDBJ databases">
        <title>Complete genome of a marine bacteria Jeotgalibacillus malaysiensis.</title>
        <authorList>
            <person name="Yaakop A.S."/>
            <person name="Chan K.-G."/>
            <person name="Goh K.M."/>
        </authorList>
    </citation>
    <scope>NUCLEOTIDE SEQUENCE [LARGE SCALE GENOMIC DNA]</scope>
    <source>
        <strain evidence="7 8">D5</strain>
    </source>
</reference>
<feature type="compositionally biased region" description="Acidic residues" evidence="5">
    <location>
        <begin position="168"/>
        <end position="185"/>
    </location>
</feature>
<dbReference type="GO" id="GO:0008270">
    <property type="term" value="F:zinc ion binding"/>
    <property type="evidence" value="ECO:0007669"/>
    <property type="project" value="UniProtKB-KW"/>
</dbReference>
<dbReference type="BioCyc" id="JESP1508404:G14D9-11810-MONOMER"/>
<feature type="zinc finger region" description="dksA C4-type" evidence="4">
    <location>
        <begin position="85"/>
        <end position="109"/>
    </location>
</feature>
<evidence type="ECO:0000259" key="6">
    <source>
        <dbReference type="Pfam" id="PF01258"/>
    </source>
</evidence>
<dbReference type="InterPro" id="IPR037187">
    <property type="entry name" value="DnaK_N"/>
</dbReference>
<feature type="region of interest" description="Disordered" evidence="5">
    <location>
        <begin position="1"/>
        <end position="49"/>
    </location>
</feature>
<evidence type="ECO:0000256" key="3">
    <source>
        <dbReference type="ARBA" id="ARBA00022833"/>
    </source>
</evidence>
<evidence type="ECO:0000256" key="1">
    <source>
        <dbReference type="ARBA" id="ARBA00022723"/>
    </source>
</evidence>
<dbReference type="STRING" id="1508404.JMA_25540"/>
<gene>
    <name evidence="7" type="ORF">JMA_25540</name>
</gene>
<dbReference type="NCBIfam" id="TIGR02890">
    <property type="entry name" value="bacill_yteA"/>
    <property type="match status" value="1"/>
</dbReference>
<feature type="compositionally biased region" description="Acidic residues" evidence="5">
    <location>
        <begin position="137"/>
        <end position="148"/>
    </location>
</feature>
<dbReference type="InterPro" id="IPR000962">
    <property type="entry name" value="Znf_DskA_TraR"/>
</dbReference>
<dbReference type="Gene3D" id="1.20.120.910">
    <property type="entry name" value="DksA, coiled-coil domain"/>
    <property type="match status" value="1"/>
</dbReference>
<dbReference type="HOGENOM" id="CLU_043144_1_1_9"/>
<accession>A0A0B5AP31</accession>
<dbReference type="PANTHER" id="PTHR33823:SF4">
    <property type="entry name" value="GENERAL STRESS PROTEIN 16O"/>
    <property type="match status" value="1"/>
</dbReference>
<feature type="region of interest" description="Disordered" evidence="5">
    <location>
        <begin position="113"/>
        <end position="199"/>
    </location>
</feature>
<keyword evidence="3" id="KW-0862">Zinc</keyword>
<keyword evidence="1" id="KW-0479">Metal-binding</keyword>
<protein>
    <submittedName>
        <fullName evidence="7">Conjugal transfer protein TraR</fullName>
    </submittedName>
</protein>
<feature type="compositionally biased region" description="Basic and acidic residues" evidence="5">
    <location>
        <begin position="1"/>
        <end position="30"/>
    </location>
</feature>
<keyword evidence="2" id="KW-0863">Zinc-finger</keyword>
<dbReference type="OrthoDB" id="9811543at2"/>
<dbReference type="SUPFAM" id="SSF57716">
    <property type="entry name" value="Glucocorticoid receptor-like (DNA-binding domain)"/>
    <property type="match status" value="1"/>
</dbReference>
<dbReference type="EMBL" id="CP009416">
    <property type="protein sequence ID" value="AJD91871.1"/>
    <property type="molecule type" value="Genomic_DNA"/>
</dbReference>
<evidence type="ECO:0000256" key="4">
    <source>
        <dbReference type="PROSITE-ProRule" id="PRU00510"/>
    </source>
</evidence>
<evidence type="ECO:0000313" key="7">
    <source>
        <dbReference type="EMBL" id="AJD91871.1"/>
    </source>
</evidence>
<dbReference type="InterPro" id="IPR014240">
    <property type="entry name" value="YteA"/>
</dbReference>
<dbReference type="AlphaFoldDB" id="A0A0B5AP31"/>
<dbReference type="SUPFAM" id="SSF109635">
    <property type="entry name" value="DnaK suppressor protein DksA, alpha-hairpin domain"/>
    <property type="match status" value="1"/>
</dbReference>
<dbReference type="Pfam" id="PF01258">
    <property type="entry name" value="zf-dskA_traR"/>
    <property type="match status" value="1"/>
</dbReference>
<dbReference type="KEGG" id="jeo:JMA_25540"/>
<evidence type="ECO:0000256" key="2">
    <source>
        <dbReference type="ARBA" id="ARBA00022771"/>
    </source>
</evidence>